<evidence type="ECO:0000313" key="5">
    <source>
        <dbReference type="Proteomes" id="UP001183202"/>
    </source>
</evidence>
<sequence>MPRWLTTFLVLLILFAFVLPDPARAGNATGNAIDSMVVFFRSAGNELSDSVALSDGSGDLSGEASRGSASTRSPNGGVASGDGTYRTAPVDLAAVQAAVAAPPAPSDDGPVDIGGEASLRHSPPVQLHLPTIGVSTGFVSLGLGPDGTLQVPDTAHQAGWYRDAPAPGARGTAVVTAHVDWQQEKGVFHDLGLMRPGDEVTVDRADGAAAVFRVTRIAEYAKSQFPTEEVYGAADDAELRLITCSGPFDHATHSYADNLVVYARMMGVRHG</sequence>
<keyword evidence="5" id="KW-1185">Reference proteome</keyword>
<organism evidence="4 5">
    <name type="scientific">Pseudonocardia charpentierae</name>
    <dbReference type="NCBI Taxonomy" id="3075545"/>
    <lineage>
        <taxon>Bacteria</taxon>
        <taxon>Bacillati</taxon>
        <taxon>Actinomycetota</taxon>
        <taxon>Actinomycetes</taxon>
        <taxon>Pseudonocardiales</taxon>
        <taxon>Pseudonocardiaceae</taxon>
        <taxon>Pseudonocardia</taxon>
    </lineage>
</organism>
<feature type="region of interest" description="Disordered" evidence="2">
    <location>
        <begin position="54"/>
        <end position="83"/>
    </location>
</feature>
<dbReference type="InterPro" id="IPR042001">
    <property type="entry name" value="Sortase_F"/>
</dbReference>
<evidence type="ECO:0000256" key="3">
    <source>
        <dbReference type="SAM" id="SignalP"/>
    </source>
</evidence>
<dbReference type="InterPro" id="IPR005754">
    <property type="entry name" value="Sortase"/>
</dbReference>
<protein>
    <submittedName>
        <fullName evidence="4">Class F sortase</fullName>
    </submittedName>
</protein>
<dbReference type="Proteomes" id="UP001183202">
    <property type="component" value="Unassembled WGS sequence"/>
</dbReference>
<gene>
    <name evidence="4" type="ORF">RM445_06310</name>
</gene>
<reference evidence="5" key="1">
    <citation type="submission" date="2023-07" db="EMBL/GenBank/DDBJ databases">
        <title>30 novel species of actinomycetes from the DSMZ collection.</title>
        <authorList>
            <person name="Nouioui I."/>
        </authorList>
    </citation>
    <scope>NUCLEOTIDE SEQUENCE [LARGE SCALE GENOMIC DNA]</scope>
    <source>
        <strain evidence="5">DSM 45834</strain>
    </source>
</reference>
<dbReference type="CDD" id="cd05829">
    <property type="entry name" value="Sortase_F"/>
    <property type="match status" value="1"/>
</dbReference>
<feature type="chain" id="PRO_5047533443" evidence="3">
    <location>
        <begin position="26"/>
        <end position="271"/>
    </location>
</feature>
<evidence type="ECO:0000313" key="4">
    <source>
        <dbReference type="EMBL" id="MDT0349135.1"/>
    </source>
</evidence>
<proteinExistence type="predicted"/>
<keyword evidence="3" id="KW-0732">Signal</keyword>
<dbReference type="RefSeq" id="WP_311555114.1">
    <property type="nucleotide sequence ID" value="NZ_JAVREJ010000003.1"/>
</dbReference>
<keyword evidence="1" id="KW-0378">Hydrolase</keyword>
<dbReference type="SUPFAM" id="SSF63817">
    <property type="entry name" value="Sortase"/>
    <property type="match status" value="1"/>
</dbReference>
<dbReference type="NCBIfam" id="NF033748">
    <property type="entry name" value="class_F_sortase"/>
    <property type="match status" value="1"/>
</dbReference>
<feature type="signal peptide" evidence="3">
    <location>
        <begin position="1"/>
        <end position="25"/>
    </location>
</feature>
<dbReference type="Pfam" id="PF04203">
    <property type="entry name" value="Sortase"/>
    <property type="match status" value="1"/>
</dbReference>
<dbReference type="Gene3D" id="2.40.260.10">
    <property type="entry name" value="Sortase"/>
    <property type="match status" value="1"/>
</dbReference>
<accession>A0ABU2N5U7</accession>
<dbReference type="InterPro" id="IPR023365">
    <property type="entry name" value="Sortase_dom-sf"/>
</dbReference>
<evidence type="ECO:0000256" key="1">
    <source>
        <dbReference type="ARBA" id="ARBA00022801"/>
    </source>
</evidence>
<name>A0ABU2N5U7_9PSEU</name>
<comment type="caution">
    <text evidence="4">The sequence shown here is derived from an EMBL/GenBank/DDBJ whole genome shotgun (WGS) entry which is preliminary data.</text>
</comment>
<evidence type="ECO:0000256" key="2">
    <source>
        <dbReference type="SAM" id="MobiDB-lite"/>
    </source>
</evidence>
<dbReference type="EMBL" id="JAVREJ010000003">
    <property type="protein sequence ID" value="MDT0349135.1"/>
    <property type="molecule type" value="Genomic_DNA"/>
</dbReference>